<dbReference type="Proteomes" id="UP000037822">
    <property type="component" value="Unassembled WGS sequence"/>
</dbReference>
<feature type="transmembrane region" description="Helical" evidence="1">
    <location>
        <begin position="40"/>
        <end position="59"/>
    </location>
</feature>
<gene>
    <name evidence="2" type="ORF">AE618_06080</name>
</gene>
<keyword evidence="1" id="KW-1133">Transmembrane helix</keyword>
<keyword evidence="1" id="KW-0812">Transmembrane</keyword>
<sequence length="134" mass="14228">MTAPLSVGSVQGAPRLLLRVEALMLGLLSIWLFHRSGASWWLFGSLILAPDLTMLGYLAGPRFGAACYNAGHTLLWSGLLVIIGWGTQAPLAVALALIWAAHIGIDRAIGYGLKYPGAFNHTHLGSIGRPGKVQ</sequence>
<dbReference type="Pfam" id="PF14079">
    <property type="entry name" value="DUF4260"/>
    <property type="match status" value="1"/>
</dbReference>
<proteinExistence type="predicted"/>
<protein>
    <recommendedName>
        <fullName evidence="4">DUF4260 domain-containing protein</fullName>
    </recommendedName>
</protein>
<accession>A0A0N1N4N4</accession>
<keyword evidence="1" id="KW-0472">Membrane</keyword>
<name>A0A0N1N4N4_9HYPH</name>
<feature type="transmembrane region" description="Helical" evidence="1">
    <location>
        <begin position="16"/>
        <end position="33"/>
    </location>
</feature>
<evidence type="ECO:0000313" key="2">
    <source>
        <dbReference type="EMBL" id="KPH81953.1"/>
    </source>
</evidence>
<reference evidence="2 3" key="1">
    <citation type="submission" date="2015-07" db="EMBL/GenBank/DDBJ databases">
        <title>Whole genome sequencing of Bosea vaviloviae isolated from cave pool.</title>
        <authorList>
            <person name="Tan N.E.H."/>
            <person name="Lee Y.P."/>
            <person name="Gan H.M."/>
            <person name="Barton H."/>
            <person name="Savka M.A."/>
        </authorList>
    </citation>
    <scope>NUCLEOTIDE SEQUENCE [LARGE SCALE GENOMIC DNA]</scope>
    <source>
        <strain evidence="2 3">SD260</strain>
    </source>
</reference>
<dbReference type="AlphaFoldDB" id="A0A0N1N4N4"/>
<comment type="caution">
    <text evidence="2">The sequence shown here is derived from an EMBL/GenBank/DDBJ whole genome shotgun (WGS) entry which is preliminary data.</text>
</comment>
<evidence type="ECO:0000313" key="3">
    <source>
        <dbReference type="Proteomes" id="UP000037822"/>
    </source>
</evidence>
<evidence type="ECO:0008006" key="4">
    <source>
        <dbReference type="Google" id="ProtNLM"/>
    </source>
</evidence>
<dbReference type="EMBL" id="LGSZ01000025">
    <property type="protein sequence ID" value="KPH81953.1"/>
    <property type="molecule type" value="Genomic_DNA"/>
</dbReference>
<keyword evidence="3" id="KW-1185">Reference proteome</keyword>
<dbReference type="InterPro" id="IPR025356">
    <property type="entry name" value="DUF4260"/>
</dbReference>
<evidence type="ECO:0000256" key="1">
    <source>
        <dbReference type="SAM" id="Phobius"/>
    </source>
</evidence>
<dbReference type="PATRIC" id="fig|1526658.3.peg.5610"/>
<organism evidence="2 3">
    <name type="scientific">Bosea vaviloviae</name>
    <dbReference type="NCBI Taxonomy" id="1526658"/>
    <lineage>
        <taxon>Bacteria</taxon>
        <taxon>Pseudomonadati</taxon>
        <taxon>Pseudomonadota</taxon>
        <taxon>Alphaproteobacteria</taxon>
        <taxon>Hyphomicrobiales</taxon>
        <taxon>Boseaceae</taxon>
        <taxon>Bosea</taxon>
    </lineage>
</organism>
<dbReference type="OrthoDB" id="9813911at2"/>
<feature type="transmembrane region" description="Helical" evidence="1">
    <location>
        <begin position="79"/>
        <end position="101"/>
    </location>
</feature>
<dbReference type="RefSeq" id="WP_054208139.1">
    <property type="nucleotide sequence ID" value="NZ_LGSZ01000025.1"/>
</dbReference>